<dbReference type="GO" id="GO:0006952">
    <property type="term" value="P:defense response"/>
    <property type="evidence" value="ECO:0000318"/>
    <property type="project" value="GO_Central"/>
</dbReference>
<keyword evidence="1" id="KW-0929">Antimicrobial</keyword>
<evidence type="ECO:0000259" key="6">
    <source>
        <dbReference type="SMART" id="SM00505"/>
    </source>
</evidence>
<dbReference type="PANTHER" id="PTHR33147:SF106">
    <property type="entry name" value="DEFENSIN-LIKE PROTEIN 11"/>
    <property type="match status" value="1"/>
</dbReference>
<dbReference type="EMBL" id="PSQE01000008">
    <property type="protein sequence ID" value="RHN41993.1"/>
    <property type="molecule type" value="Genomic_DNA"/>
</dbReference>
<organism evidence="7 10">
    <name type="scientific">Medicago truncatula</name>
    <name type="common">Barrel medic</name>
    <name type="synonym">Medicago tribuloides</name>
    <dbReference type="NCBI Taxonomy" id="3880"/>
    <lineage>
        <taxon>Eukaryota</taxon>
        <taxon>Viridiplantae</taxon>
        <taxon>Streptophyta</taxon>
        <taxon>Embryophyta</taxon>
        <taxon>Tracheophyta</taxon>
        <taxon>Spermatophyta</taxon>
        <taxon>Magnoliopsida</taxon>
        <taxon>eudicotyledons</taxon>
        <taxon>Gunneridae</taxon>
        <taxon>Pentapetalae</taxon>
        <taxon>rosids</taxon>
        <taxon>fabids</taxon>
        <taxon>Fabales</taxon>
        <taxon>Fabaceae</taxon>
        <taxon>Papilionoideae</taxon>
        <taxon>50 kb inversion clade</taxon>
        <taxon>NPAAA clade</taxon>
        <taxon>Hologalegina</taxon>
        <taxon>IRL clade</taxon>
        <taxon>Trifolieae</taxon>
        <taxon>Medicago</taxon>
    </lineage>
</organism>
<evidence type="ECO:0000313" key="9">
    <source>
        <dbReference type="EnsemblPlants" id="AET03808"/>
    </source>
</evidence>
<dbReference type="InterPro" id="IPR008176">
    <property type="entry name" value="Defensin_plant"/>
</dbReference>
<sequence length="81" mass="9059">MALQFLSIRTIFLFLLVLVATEMGSIMVVEARKCLSQSHSFKGLCLSDQNCATVCLTEGFTDGRCRGFRQRCFCSKPCLKV</sequence>
<reference evidence="7 10" key="1">
    <citation type="journal article" date="2011" name="Nature">
        <title>The Medicago genome provides insight into the evolution of rhizobial symbioses.</title>
        <authorList>
            <person name="Young N.D."/>
            <person name="Debelle F."/>
            <person name="Oldroyd G.E."/>
            <person name="Geurts R."/>
            <person name="Cannon S.B."/>
            <person name="Udvardi M.K."/>
            <person name="Benedito V.A."/>
            <person name="Mayer K.F."/>
            <person name="Gouzy J."/>
            <person name="Schoof H."/>
            <person name="Van de Peer Y."/>
            <person name="Proost S."/>
            <person name="Cook D.R."/>
            <person name="Meyers B.C."/>
            <person name="Spannagl M."/>
            <person name="Cheung F."/>
            <person name="De Mita S."/>
            <person name="Krishnakumar V."/>
            <person name="Gundlach H."/>
            <person name="Zhou S."/>
            <person name="Mudge J."/>
            <person name="Bharti A.K."/>
            <person name="Murray J.D."/>
            <person name="Naoumkina M.A."/>
            <person name="Rosen B."/>
            <person name="Silverstein K.A."/>
            <person name="Tang H."/>
            <person name="Rombauts S."/>
            <person name="Zhao P.X."/>
            <person name="Zhou P."/>
            <person name="Barbe V."/>
            <person name="Bardou P."/>
            <person name="Bechner M."/>
            <person name="Bellec A."/>
            <person name="Berger A."/>
            <person name="Berges H."/>
            <person name="Bidwell S."/>
            <person name="Bisseling T."/>
            <person name="Choisne N."/>
            <person name="Couloux A."/>
            <person name="Denny R."/>
            <person name="Deshpande S."/>
            <person name="Dai X."/>
            <person name="Doyle J.J."/>
            <person name="Dudez A.M."/>
            <person name="Farmer A.D."/>
            <person name="Fouteau S."/>
            <person name="Franken C."/>
            <person name="Gibelin C."/>
            <person name="Gish J."/>
            <person name="Goldstein S."/>
            <person name="Gonzalez A.J."/>
            <person name="Green P.J."/>
            <person name="Hallab A."/>
            <person name="Hartog M."/>
            <person name="Hua A."/>
            <person name="Humphray S.J."/>
            <person name="Jeong D.H."/>
            <person name="Jing Y."/>
            <person name="Jocker A."/>
            <person name="Kenton S.M."/>
            <person name="Kim D.J."/>
            <person name="Klee K."/>
            <person name="Lai H."/>
            <person name="Lang C."/>
            <person name="Lin S."/>
            <person name="Macmil S.L."/>
            <person name="Magdelenat G."/>
            <person name="Matthews L."/>
            <person name="McCorrison J."/>
            <person name="Monaghan E.L."/>
            <person name="Mun J.H."/>
            <person name="Najar F.Z."/>
            <person name="Nicholson C."/>
            <person name="Noirot C."/>
            <person name="O'Bleness M."/>
            <person name="Paule C.R."/>
            <person name="Poulain J."/>
            <person name="Prion F."/>
            <person name="Qin B."/>
            <person name="Qu C."/>
            <person name="Retzel E.F."/>
            <person name="Riddle C."/>
            <person name="Sallet E."/>
            <person name="Samain S."/>
            <person name="Samson N."/>
            <person name="Sanders I."/>
            <person name="Saurat O."/>
            <person name="Scarpelli C."/>
            <person name="Schiex T."/>
            <person name="Segurens B."/>
            <person name="Severin A.J."/>
            <person name="Sherrier D.J."/>
            <person name="Shi R."/>
            <person name="Sims S."/>
            <person name="Singer S.R."/>
            <person name="Sinharoy S."/>
            <person name="Sterck L."/>
            <person name="Viollet A."/>
            <person name="Wang B.B."/>
            <person name="Wang K."/>
            <person name="Wang M."/>
            <person name="Wang X."/>
            <person name="Warfsmann J."/>
            <person name="Weissenbach J."/>
            <person name="White D.D."/>
            <person name="White J.D."/>
            <person name="Wiley G.B."/>
            <person name="Wincker P."/>
            <person name="Xing Y."/>
            <person name="Yang L."/>
            <person name="Yao Z."/>
            <person name="Ying F."/>
            <person name="Zhai J."/>
            <person name="Zhou L."/>
            <person name="Zuber A."/>
            <person name="Denarie J."/>
            <person name="Dixon R.A."/>
            <person name="May G.D."/>
            <person name="Schwartz D.C."/>
            <person name="Rogers J."/>
            <person name="Quetier F."/>
            <person name="Town C.D."/>
            <person name="Roe B.A."/>
        </authorList>
    </citation>
    <scope>NUCLEOTIDE SEQUENCE [LARGE SCALE GENOMIC DNA]</scope>
    <source>
        <strain evidence="7">A17</strain>
        <strain evidence="9 10">cv. Jemalong A17</strain>
    </source>
</reference>
<dbReference type="Gene3D" id="3.30.30.10">
    <property type="entry name" value="Knottin, scorpion toxin-like"/>
    <property type="match status" value="1"/>
</dbReference>
<dbReference type="Proteomes" id="UP000265566">
    <property type="component" value="Chromosome 8"/>
</dbReference>
<feature type="signal peptide" evidence="5">
    <location>
        <begin position="1"/>
        <end position="31"/>
    </location>
</feature>
<dbReference type="EMBL" id="CM001224">
    <property type="protein sequence ID" value="AET03808.1"/>
    <property type="molecule type" value="Genomic_DNA"/>
</dbReference>
<dbReference type="GO" id="GO:0050832">
    <property type="term" value="P:defense response to fungus"/>
    <property type="evidence" value="ECO:0007669"/>
    <property type="project" value="UniProtKB-KW"/>
</dbReference>
<reference evidence="8" key="5">
    <citation type="journal article" date="2018" name="Nat. Plants">
        <title>Whole-genome landscape of Medicago truncatula symbiotic genes.</title>
        <authorList>
            <person name="Pecrix Y."/>
            <person name="Gamas P."/>
            <person name="Carrere S."/>
        </authorList>
    </citation>
    <scope>NUCLEOTIDE SEQUENCE</scope>
    <source>
        <tissue evidence="8">Leaves</tissue>
    </source>
</reference>
<dbReference type="STRING" id="3880.G7LC58"/>
<evidence type="ECO:0000256" key="4">
    <source>
        <dbReference type="ARBA" id="ARBA00023157"/>
    </source>
</evidence>
<evidence type="ECO:0000313" key="10">
    <source>
        <dbReference type="Proteomes" id="UP000002051"/>
    </source>
</evidence>
<dbReference type="Pfam" id="PF00304">
    <property type="entry name" value="Gamma-thionin"/>
    <property type="match status" value="1"/>
</dbReference>
<dbReference type="Gramene" id="rna48375">
    <property type="protein sequence ID" value="RHN41993.1"/>
    <property type="gene ID" value="gene48375"/>
</dbReference>
<evidence type="ECO:0000256" key="1">
    <source>
        <dbReference type="ARBA" id="ARBA00022529"/>
    </source>
</evidence>
<protein>
    <submittedName>
        <fullName evidence="7">Defensin MtDef4.5</fullName>
    </submittedName>
    <submittedName>
        <fullName evidence="8">Putative defensin, plant</fullName>
    </submittedName>
</protein>
<reference evidence="7 10" key="2">
    <citation type="journal article" date="2014" name="BMC Genomics">
        <title>An improved genome release (version Mt4.0) for the model legume Medicago truncatula.</title>
        <authorList>
            <person name="Tang H."/>
            <person name="Krishnakumar V."/>
            <person name="Bidwell S."/>
            <person name="Rosen B."/>
            <person name="Chan A."/>
            <person name="Zhou S."/>
            <person name="Gentzbittel L."/>
            <person name="Childs K.L."/>
            <person name="Yandell M."/>
            <person name="Gundlach H."/>
            <person name="Mayer K.F."/>
            <person name="Schwartz D.C."/>
            <person name="Town C.D."/>
        </authorList>
    </citation>
    <scope>GENOME REANNOTATION</scope>
    <source>
        <strain evidence="9 10">cv. Jemalong A17</strain>
    </source>
</reference>
<feature type="chain" id="PRO_5014574196" evidence="5">
    <location>
        <begin position="32"/>
        <end position="81"/>
    </location>
</feature>
<keyword evidence="3 5" id="KW-0732">Signal</keyword>
<dbReference type="PaxDb" id="3880-AET03808"/>
<evidence type="ECO:0000256" key="3">
    <source>
        <dbReference type="ARBA" id="ARBA00022729"/>
    </source>
</evidence>
<dbReference type="PRINTS" id="PR00288">
    <property type="entry name" value="PUROTHIONIN"/>
</dbReference>
<dbReference type="HOGENOM" id="CLU_161668_1_2_1"/>
<dbReference type="SUPFAM" id="SSF57095">
    <property type="entry name" value="Scorpion toxin-like"/>
    <property type="match status" value="1"/>
</dbReference>
<evidence type="ECO:0000313" key="8">
    <source>
        <dbReference type="EMBL" id="RHN41993.1"/>
    </source>
</evidence>
<dbReference type="PROSITE" id="PS00940">
    <property type="entry name" value="GAMMA_THIONIN"/>
    <property type="match status" value="1"/>
</dbReference>
<evidence type="ECO:0000256" key="5">
    <source>
        <dbReference type="SAM" id="SignalP"/>
    </source>
</evidence>
<name>G7LC58_MEDTR</name>
<dbReference type="InterPro" id="IPR036574">
    <property type="entry name" value="Scorpion_toxin-like_sf"/>
</dbReference>
<evidence type="ECO:0000256" key="2">
    <source>
        <dbReference type="ARBA" id="ARBA00022577"/>
    </source>
</evidence>
<evidence type="ECO:0000313" key="7">
    <source>
        <dbReference type="EMBL" id="AET03808.1"/>
    </source>
</evidence>
<reference evidence="11" key="4">
    <citation type="journal article" date="2018" name="Nat. Plants">
        <title>Whole-genome landscape of Medicago truncatula symbiotic genes.</title>
        <authorList>
            <person name="Pecrix Y."/>
            <person name="Staton S.E."/>
            <person name="Sallet E."/>
            <person name="Lelandais-Briere C."/>
            <person name="Moreau S."/>
            <person name="Carrere S."/>
            <person name="Blein T."/>
            <person name="Jardinaud M.F."/>
            <person name="Latrasse D."/>
            <person name="Zouine M."/>
            <person name="Zahm M."/>
            <person name="Kreplak J."/>
            <person name="Mayjonade B."/>
            <person name="Satge C."/>
            <person name="Perez M."/>
            <person name="Cauet S."/>
            <person name="Marande W."/>
            <person name="Chantry-Darmon C."/>
            <person name="Lopez-Roques C."/>
            <person name="Bouchez O."/>
            <person name="Berard A."/>
            <person name="Debelle F."/>
            <person name="Munos S."/>
            <person name="Bendahmane A."/>
            <person name="Berges H."/>
            <person name="Niebel A."/>
            <person name="Buitink J."/>
            <person name="Frugier F."/>
            <person name="Benhamed M."/>
            <person name="Crespi M."/>
            <person name="Gouzy J."/>
            <person name="Gamas P."/>
        </authorList>
    </citation>
    <scope>NUCLEOTIDE SEQUENCE [LARGE SCALE GENOMIC DNA]</scope>
    <source>
        <strain evidence="11">cv. Jemalong A17</strain>
    </source>
</reference>
<dbReference type="GO" id="GO:0031640">
    <property type="term" value="P:killing of cells of another organism"/>
    <property type="evidence" value="ECO:0007669"/>
    <property type="project" value="UniProtKB-KW"/>
</dbReference>
<feature type="domain" description="Knottins-like" evidence="6">
    <location>
        <begin position="33"/>
        <end position="78"/>
    </location>
</feature>
<evidence type="ECO:0000313" key="11">
    <source>
        <dbReference type="Proteomes" id="UP000265566"/>
    </source>
</evidence>
<keyword evidence="10" id="KW-1185">Reference proteome</keyword>
<dbReference type="EnsemblPlants" id="AET03808">
    <property type="protein sequence ID" value="AET03808"/>
    <property type="gene ID" value="MTR_8g075980"/>
</dbReference>
<dbReference type="OMA" id="GICIMSS"/>
<dbReference type="Proteomes" id="UP000002051">
    <property type="component" value="Chromosome 8"/>
</dbReference>
<gene>
    <name evidence="7" type="ordered locus">MTR_8g075980</name>
    <name evidence="8" type="ORF">MtrunA17_Chr8g0372021</name>
</gene>
<dbReference type="AlphaFoldDB" id="G7LC58"/>
<reference evidence="9" key="3">
    <citation type="submission" date="2015-04" db="UniProtKB">
        <authorList>
            <consortium name="EnsemblPlants"/>
        </authorList>
    </citation>
    <scope>IDENTIFICATION</scope>
    <source>
        <strain evidence="9">cv. Jemalong A17</strain>
    </source>
</reference>
<keyword evidence="4" id="KW-1015">Disulfide bond</keyword>
<keyword evidence="2" id="KW-0295">Fungicide</keyword>
<dbReference type="CDD" id="cd00107">
    <property type="entry name" value="Knot1"/>
    <property type="match status" value="1"/>
</dbReference>
<accession>G7LC58</accession>
<dbReference type="SMART" id="SM00505">
    <property type="entry name" value="Knot1"/>
    <property type="match status" value="1"/>
</dbReference>
<dbReference type="InterPro" id="IPR003614">
    <property type="entry name" value="Knottins"/>
</dbReference>
<proteinExistence type="predicted"/>
<dbReference type="PANTHER" id="PTHR33147">
    <property type="entry name" value="DEFENSIN-LIKE PROTEIN 1"/>
    <property type="match status" value="1"/>
</dbReference>